<evidence type="ECO:0000256" key="4">
    <source>
        <dbReference type="ARBA" id="ARBA00022656"/>
    </source>
</evidence>
<keyword evidence="3" id="KW-0964">Secreted</keyword>
<evidence type="ECO:0000313" key="5">
    <source>
        <dbReference type="EMBL" id="ABI15934.1"/>
    </source>
</evidence>
<dbReference type="Pfam" id="PF01395">
    <property type="entry name" value="PBP_GOBP"/>
    <property type="match status" value="1"/>
</dbReference>
<dbReference type="GO" id="GO:0005549">
    <property type="term" value="F:odorant binding"/>
    <property type="evidence" value="ECO:0007669"/>
    <property type="project" value="InterPro"/>
</dbReference>
<accession>Q06KA4</accession>
<evidence type="ECO:0000256" key="3">
    <source>
        <dbReference type="ARBA" id="ARBA00022525"/>
    </source>
</evidence>
<name>Q06KA4_PHLDU</name>
<dbReference type="EMBL" id="DQ826515">
    <property type="protein sequence ID" value="ABI15934.1"/>
    <property type="molecule type" value="mRNA"/>
</dbReference>
<reference evidence="5" key="1">
    <citation type="journal article" date="2006" name="BMC Genomics">
        <title>High degree of conservancy among secreted salivary gland proteins from two geographically distant Phlebotomus duboscqi sandflies populations (Mali and Kenya).</title>
        <authorList>
            <person name="Kato H."/>
            <person name="Anderson J.M."/>
            <person name="Kamhawi S."/>
            <person name="Oliveira F."/>
            <person name="Lawyer P.G."/>
            <person name="Pham V.M."/>
            <person name="Sangare C.S."/>
            <person name="Samake S."/>
            <person name="Sissoko I."/>
            <person name="Garfield M."/>
            <person name="Sigutova L."/>
            <person name="Volf P."/>
            <person name="Doumbia S."/>
            <person name="Valenzuela J.G."/>
        </authorList>
    </citation>
    <scope>NUCLEOTIDE SEQUENCE</scope>
    <source>
        <strain evidence="5">Mali</strain>
    </source>
</reference>
<evidence type="ECO:0000256" key="2">
    <source>
        <dbReference type="ARBA" id="ARBA00008098"/>
    </source>
</evidence>
<keyword evidence="4" id="KW-0800">Toxin</keyword>
<dbReference type="SUPFAM" id="SSF47565">
    <property type="entry name" value="Insect pheromone/odorant-binding proteins"/>
    <property type="match status" value="1"/>
</dbReference>
<evidence type="ECO:0000256" key="1">
    <source>
        <dbReference type="ARBA" id="ARBA00004613"/>
    </source>
</evidence>
<protein>
    <submittedName>
        <fullName evidence="5">26.3 kDa salivary protein</fullName>
    </submittedName>
</protein>
<sequence length="257" mass="29185">MELISAIVNMNAVITSLVLLSLVGLGYSWKYPRNADQTLWAFKTCQREGTNDALVKIGKNWILPNDAETHCYVRCVWIHLGMFNEKENSIRVKRVGEQFTSRGVNVPNMKSLKGSARTCKEVYDKTMPFFANNVNDIKTAFYGKKEVSDQWFKDHTDTKPKGIKISSFCKDGDREKGKEGNCQHACSAYYYRLVDEDNEPISFRKLGRVGVSDDEFSKCINKVKGLSGCKVADAMYNCVNDHNAQALKKLDEESEKY</sequence>
<dbReference type="InterPro" id="IPR006170">
    <property type="entry name" value="PBP/GOBP"/>
</dbReference>
<proteinExistence type="evidence at transcript level"/>
<dbReference type="Gene3D" id="1.10.238.20">
    <property type="entry name" value="Pheromone/general odorant binding protein domain"/>
    <property type="match status" value="1"/>
</dbReference>
<dbReference type="AlphaFoldDB" id="Q06KA4"/>
<gene>
    <name evidence="5" type="primary">M29</name>
</gene>
<dbReference type="CDD" id="cd23992">
    <property type="entry name" value="PBP_GOBP"/>
    <property type="match status" value="1"/>
</dbReference>
<organism evidence="5">
    <name type="scientific">Phlebotomus duboscqi</name>
    <name type="common">Sandfly</name>
    <dbReference type="NCBI Taxonomy" id="37738"/>
    <lineage>
        <taxon>Eukaryota</taxon>
        <taxon>Metazoa</taxon>
        <taxon>Ecdysozoa</taxon>
        <taxon>Arthropoda</taxon>
        <taxon>Hexapoda</taxon>
        <taxon>Insecta</taxon>
        <taxon>Pterygota</taxon>
        <taxon>Neoptera</taxon>
        <taxon>Endopterygota</taxon>
        <taxon>Diptera</taxon>
        <taxon>Nematocera</taxon>
        <taxon>Psychodoidea</taxon>
        <taxon>Psychodidae</taxon>
        <taxon>Phlebotomus</taxon>
        <taxon>Phlebotomus</taxon>
    </lineage>
</organism>
<dbReference type="GO" id="GO:0005576">
    <property type="term" value="C:extracellular region"/>
    <property type="evidence" value="ECO:0007669"/>
    <property type="project" value="UniProtKB-SubCell"/>
</dbReference>
<comment type="similarity">
    <text evidence="2">Belongs to the PBP/GOBP family.</text>
</comment>
<dbReference type="GO" id="GO:0090729">
    <property type="term" value="F:toxin activity"/>
    <property type="evidence" value="ECO:0007669"/>
    <property type="project" value="UniProtKB-KW"/>
</dbReference>
<dbReference type="InterPro" id="IPR036728">
    <property type="entry name" value="PBP_GOBP_sf"/>
</dbReference>
<comment type="subcellular location">
    <subcellularLocation>
        <location evidence="1">Secreted</location>
    </subcellularLocation>
</comment>